<feature type="non-terminal residue" evidence="2">
    <location>
        <position position="148"/>
    </location>
</feature>
<dbReference type="PANTHER" id="PTHR24543">
    <property type="entry name" value="MULTICOPPER OXIDASE-RELATED"/>
    <property type="match status" value="1"/>
</dbReference>
<accession>A7STA3</accession>
<organism evidence="2 3">
    <name type="scientific">Nematostella vectensis</name>
    <name type="common">Starlet sea anemone</name>
    <dbReference type="NCBI Taxonomy" id="45351"/>
    <lineage>
        <taxon>Eukaryota</taxon>
        <taxon>Metazoa</taxon>
        <taxon>Cnidaria</taxon>
        <taxon>Anthozoa</taxon>
        <taxon>Hexacorallia</taxon>
        <taxon>Actiniaria</taxon>
        <taxon>Edwardsiidae</taxon>
        <taxon>Nematostella</taxon>
    </lineage>
</organism>
<dbReference type="Proteomes" id="UP000001593">
    <property type="component" value="Unassembled WGS sequence"/>
</dbReference>
<protein>
    <recommendedName>
        <fullName evidence="1">F5/8 type C domain-containing protein</fullName>
    </recommendedName>
</protein>
<dbReference type="CDD" id="cd00057">
    <property type="entry name" value="FA58C"/>
    <property type="match status" value="1"/>
</dbReference>
<feature type="domain" description="F5/8 type C" evidence="1">
    <location>
        <begin position="1"/>
        <end position="148"/>
    </location>
</feature>
<name>A7STA3_NEMVE</name>
<evidence type="ECO:0000313" key="3">
    <source>
        <dbReference type="Proteomes" id="UP000001593"/>
    </source>
</evidence>
<dbReference type="Pfam" id="PF00754">
    <property type="entry name" value="F5_F8_type_C"/>
    <property type="match status" value="1"/>
</dbReference>
<dbReference type="HOGENOM" id="CLU_030066_1_2_1"/>
<gene>
    <name evidence="2" type="ORF">NEMVEDRAFT_v1g45008</name>
</gene>
<keyword evidence="3" id="KW-1185">Reference proteome</keyword>
<proteinExistence type="predicted"/>
<reference evidence="2 3" key="1">
    <citation type="journal article" date="2007" name="Science">
        <title>Sea anemone genome reveals ancestral eumetazoan gene repertoire and genomic organization.</title>
        <authorList>
            <person name="Putnam N.H."/>
            <person name="Srivastava M."/>
            <person name="Hellsten U."/>
            <person name="Dirks B."/>
            <person name="Chapman J."/>
            <person name="Salamov A."/>
            <person name="Terry A."/>
            <person name="Shapiro H."/>
            <person name="Lindquist E."/>
            <person name="Kapitonov V.V."/>
            <person name="Jurka J."/>
            <person name="Genikhovich G."/>
            <person name="Grigoriev I.V."/>
            <person name="Lucas S.M."/>
            <person name="Steele R.E."/>
            <person name="Finnerty J.R."/>
            <person name="Technau U."/>
            <person name="Martindale M.Q."/>
            <person name="Rokhsar D.S."/>
        </authorList>
    </citation>
    <scope>NUCLEOTIDE SEQUENCE [LARGE SCALE GENOMIC DNA]</scope>
    <source>
        <strain evidence="3">CH2 X CH6</strain>
    </source>
</reference>
<dbReference type="PROSITE" id="PS50022">
    <property type="entry name" value="FA58C_3"/>
    <property type="match status" value="1"/>
</dbReference>
<dbReference type="FunFam" id="2.60.120.260:FF:000016">
    <property type="entry name" value="Contactin-associated protein-like 4 isoform 1"/>
    <property type="match status" value="1"/>
</dbReference>
<dbReference type="PhylomeDB" id="A7STA3"/>
<sequence length="148" mass="16916">PFGMDDRTIPDSDIRGSSHRPEYLAHYGRLNNIKAPGMGGAWCSGIINEYQYLQVDLGRKMTVSGIATQGAGDQPSWITKYMVQYSDDGRVFKGHEEFGIMKVRTFTGNRDNFNVATNWLSQRFRGRYIRIEPVEWNNAICLRLEVYG</sequence>
<dbReference type="PANTHER" id="PTHR24543:SF291">
    <property type="entry name" value="SMOKE ALARM, ISOFORM D"/>
    <property type="match status" value="1"/>
</dbReference>
<dbReference type="OMA" id="RIEPVEW"/>
<dbReference type="PROSITE" id="PS01285">
    <property type="entry name" value="FA58C_1"/>
    <property type="match status" value="1"/>
</dbReference>
<evidence type="ECO:0000259" key="1">
    <source>
        <dbReference type="PROSITE" id="PS50022"/>
    </source>
</evidence>
<dbReference type="InterPro" id="IPR008979">
    <property type="entry name" value="Galactose-bd-like_sf"/>
</dbReference>
<dbReference type="EMBL" id="DS469792">
    <property type="protein sequence ID" value="EDO33063.1"/>
    <property type="molecule type" value="Genomic_DNA"/>
</dbReference>
<dbReference type="Gene3D" id="2.60.120.260">
    <property type="entry name" value="Galactose-binding domain-like"/>
    <property type="match status" value="1"/>
</dbReference>
<dbReference type="SUPFAM" id="SSF49785">
    <property type="entry name" value="Galactose-binding domain-like"/>
    <property type="match status" value="1"/>
</dbReference>
<dbReference type="SMART" id="SM00231">
    <property type="entry name" value="FA58C"/>
    <property type="match status" value="1"/>
</dbReference>
<dbReference type="InterPro" id="IPR000421">
    <property type="entry name" value="FA58C"/>
</dbReference>
<dbReference type="InParanoid" id="A7STA3"/>
<evidence type="ECO:0000313" key="2">
    <source>
        <dbReference type="EMBL" id="EDO33063.1"/>
    </source>
</evidence>
<dbReference type="AlphaFoldDB" id="A7STA3"/>
<feature type="non-terminal residue" evidence="2">
    <location>
        <position position="1"/>
    </location>
</feature>